<dbReference type="PANTHER" id="PTHR42970">
    <property type="entry name" value="PECTATE LYASE C-RELATED"/>
    <property type="match status" value="1"/>
</dbReference>
<dbReference type="SUPFAM" id="SSF51126">
    <property type="entry name" value="Pectin lyase-like"/>
    <property type="match status" value="1"/>
</dbReference>
<dbReference type="PANTHER" id="PTHR42970:SF1">
    <property type="entry name" value="PECTATE LYASE C-RELATED"/>
    <property type="match status" value="1"/>
</dbReference>
<evidence type="ECO:0000256" key="2">
    <source>
        <dbReference type="ARBA" id="ARBA00023180"/>
    </source>
</evidence>
<protein>
    <recommendedName>
        <fullName evidence="6">Pectate lyase</fullName>
    </recommendedName>
</protein>
<dbReference type="EMBL" id="ATHO01000109">
    <property type="protein sequence ID" value="EQB05462.1"/>
    <property type="molecule type" value="Genomic_DNA"/>
</dbReference>
<evidence type="ECO:0000256" key="3">
    <source>
        <dbReference type="SAM" id="MobiDB-lite"/>
    </source>
</evidence>
<feature type="region of interest" description="Disordered" evidence="3">
    <location>
        <begin position="426"/>
        <end position="472"/>
    </location>
</feature>
<keyword evidence="5" id="KW-1185">Reference proteome</keyword>
<dbReference type="GO" id="GO:0046872">
    <property type="term" value="F:metal ion binding"/>
    <property type="evidence" value="ECO:0007669"/>
    <property type="project" value="UniProtKB-KW"/>
</dbReference>
<keyword evidence="1" id="KW-0479">Metal-binding</keyword>
<gene>
    <name evidence="4" type="ORF">L288_12515</name>
</gene>
<accession>T0GXP0</accession>
<organism evidence="4 5">
    <name type="scientific">Sphingobium quisquiliarum P25</name>
    <dbReference type="NCBI Taxonomy" id="1329909"/>
    <lineage>
        <taxon>Bacteria</taxon>
        <taxon>Pseudomonadati</taxon>
        <taxon>Pseudomonadota</taxon>
        <taxon>Alphaproteobacteria</taxon>
        <taxon>Sphingomonadales</taxon>
        <taxon>Sphingomonadaceae</taxon>
        <taxon>Sphingobium</taxon>
    </lineage>
</organism>
<evidence type="ECO:0000313" key="5">
    <source>
        <dbReference type="Proteomes" id="UP000015525"/>
    </source>
</evidence>
<dbReference type="AlphaFoldDB" id="T0GXP0"/>
<dbReference type="Proteomes" id="UP000015525">
    <property type="component" value="Unassembled WGS sequence"/>
</dbReference>
<dbReference type="InterPro" id="IPR012334">
    <property type="entry name" value="Pectin_lyas_fold"/>
</dbReference>
<comment type="caution">
    <text evidence="4">The sequence shown here is derived from an EMBL/GenBank/DDBJ whole genome shotgun (WGS) entry which is preliminary data.</text>
</comment>
<feature type="region of interest" description="Disordered" evidence="3">
    <location>
        <begin position="1"/>
        <end position="39"/>
    </location>
</feature>
<dbReference type="InterPro" id="IPR011050">
    <property type="entry name" value="Pectin_lyase_fold/virulence"/>
</dbReference>
<dbReference type="PATRIC" id="fig|1329909.3.peg.2420"/>
<feature type="compositionally biased region" description="Basic and acidic residues" evidence="3">
    <location>
        <begin position="451"/>
        <end position="464"/>
    </location>
</feature>
<keyword evidence="2" id="KW-0325">Glycoprotein</keyword>
<reference evidence="4 5" key="1">
    <citation type="journal article" date="2013" name="Genome Announc.">
        <title>Draft Genome Sequence of Sphingobium quisquiliarum Strain P25T, a Novel Hexachlorocyclohexane (HCH)-Degrading Bacterium Isolated from an HCH Dumpsite.</title>
        <authorList>
            <person name="Kumar Singh A."/>
            <person name="Sangwan N."/>
            <person name="Sharma A."/>
            <person name="Gupta V."/>
            <person name="Khurana J.P."/>
            <person name="Lal R."/>
        </authorList>
    </citation>
    <scope>NUCLEOTIDE SEQUENCE [LARGE SCALE GENOMIC DNA]</scope>
    <source>
        <strain evidence="4 5">P25</strain>
    </source>
</reference>
<evidence type="ECO:0008006" key="6">
    <source>
        <dbReference type="Google" id="ProtNLM"/>
    </source>
</evidence>
<proteinExistence type="predicted"/>
<dbReference type="InterPro" id="IPR052063">
    <property type="entry name" value="Polysaccharide_Lyase_1"/>
</dbReference>
<dbReference type="Gene3D" id="2.160.20.10">
    <property type="entry name" value="Single-stranded right-handed beta-helix, Pectin lyase-like"/>
    <property type="match status" value="1"/>
</dbReference>
<evidence type="ECO:0000256" key="1">
    <source>
        <dbReference type="ARBA" id="ARBA00022723"/>
    </source>
</evidence>
<evidence type="ECO:0000313" key="4">
    <source>
        <dbReference type="EMBL" id="EQB05462.1"/>
    </source>
</evidence>
<name>T0GXP0_9SPHN</name>
<sequence length="493" mass="51771">MSGCAGQRHVERGSSVTDATHPRHDDDPPPGAGGKGSGVASRIGAALRAAVSLLLPAAIVIAGCSGATNASQSAPQPVKGQPAFPGAVGYGAASKGGRGGQVIAVTTLADSGPGSLRACIDAQGPRICVFRVAGLIRYTSKPPIIRNPYLTIAGQTAPGGGITLAHAGGPMGFTPLAIKNTHDIVVRHIRVRNDRIGGFRGAEDSFTIENSRQVILDHVSGSWARDELVNGYGDNDWITVSNSIFAEGIPRHDKCALLASDPKGPQHFSFIGNLCAHNGDRNPDVNFPPGSCAEVINNVFYNAQSEFAEIWESYGGVPVSLIGNSFIAGKNTHAETIGITRNIVGSTGLAKVYVAENRFEGDFVRTSPLLKEAEVAAPPCPSTVAPLPAAQAYDQVLREAGAFPRDPFDRRTVSQLRERQGRIVHQPGTIDPIPSGAPYPDADGDGMDDGWEARHGANPHRADAWEDADGNGVANLDQYLDSLSRALIERNDP</sequence>